<dbReference type="InterPro" id="IPR039421">
    <property type="entry name" value="Type_1_exporter"/>
</dbReference>
<dbReference type="GO" id="GO:0005886">
    <property type="term" value="C:plasma membrane"/>
    <property type="evidence" value="ECO:0007669"/>
    <property type="project" value="UniProtKB-SubCell"/>
</dbReference>
<dbReference type="EC" id="3.6.3.-" evidence="12"/>
<dbReference type="SUPFAM" id="SSF52540">
    <property type="entry name" value="P-loop containing nucleoside triphosphate hydrolases"/>
    <property type="match status" value="1"/>
</dbReference>
<dbReference type="GO" id="GO:0016887">
    <property type="term" value="F:ATP hydrolysis activity"/>
    <property type="evidence" value="ECO:0007669"/>
    <property type="project" value="InterPro"/>
</dbReference>
<dbReference type="GO" id="GO:0045454">
    <property type="term" value="P:cell redox homeostasis"/>
    <property type="evidence" value="ECO:0007669"/>
    <property type="project" value="InterPro"/>
</dbReference>
<dbReference type="GO" id="GO:0034775">
    <property type="term" value="P:glutathione transmembrane transport"/>
    <property type="evidence" value="ECO:0007669"/>
    <property type="project" value="InterPro"/>
</dbReference>
<dbReference type="Pfam" id="PF00005">
    <property type="entry name" value="ABC_tran"/>
    <property type="match status" value="1"/>
</dbReference>
<feature type="transmembrane region" description="Helical" evidence="9">
    <location>
        <begin position="135"/>
        <end position="156"/>
    </location>
</feature>
<evidence type="ECO:0000313" key="12">
    <source>
        <dbReference type="EMBL" id="BBB90353.1"/>
    </source>
</evidence>
<evidence type="ECO:0000256" key="9">
    <source>
        <dbReference type="SAM" id="Phobius"/>
    </source>
</evidence>
<comment type="subcellular location">
    <subcellularLocation>
        <location evidence="1">Cell membrane</location>
        <topology evidence="1">Multi-pass membrane protein</topology>
    </subcellularLocation>
</comment>
<dbReference type="KEGG" id="mana:MAMMFC1_01001"/>
<dbReference type="Proteomes" id="UP000276437">
    <property type="component" value="Chromosome"/>
</dbReference>
<evidence type="ECO:0000259" key="11">
    <source>
        <dbReference type="PROSITE" id="PS50929"/>
    </source>
</evidence>
<dbReference type="InterPro" id="IPR003439">
    <property type="entry name" value="ABC_transporter-like_ATP-bd"/>
</dbReference>
<dbReference type="PROSITE" id="PS00211">
    <property type="entry name" value="ABC_TRANSPORTER_1"/>
    <property type="match status" value="1"/>
</dbReference>
<gene>
    <name evidence="12" type="ORF">MAMMFC1_01001</name>
</gene>
<keyword evidence="8 9" id="KW-0472">Membrane</keyword>
<dbReference type="GO" id="GO:0005524">
    <property type="term" value="F:ATP binding"/>
    <property type="evidence" value="ECO:0007669"/>
    <property type="project" value="UniProtKB-KW"/>
</dbReference>
<feature type="transmembrane region" description="Helical" evidence="9">
    <location>
        <begin position="12"/>
        <end position="32"/>
    </location>
</feature>
<dbReference type="PROSITE" id="PS51257">
    <property type="entry name" value="PROKAR_LIPOPROTEIN"/>
    <property type="match status" value="1"/>
</dbReference>
<dbReference type="AlphaFoldDB" id="A0A348AH05"/>
<evidence type="ECO:0000256" key="5">
    <source>
        <dbReference type="ARBA" id="ARBA00022741"/>
    </source>
</evidence>
<dbReference type="PROSITE" id="PS50929">
    <property type="entry name" value="ABC_TM1F"/>
    <property type="match status" value="1"/>
</dbReference>
<evidence type="ECO:0000259" key="10">
    <source>
        <dbReference type="PROSITE" id="PS50893"/>
    </source>
</evidence>
<evidence type="ECO:0000256" key="4">
    <source>
        <dbReference type="ARBA" id="ARBA00022692"/>
    </source>
</evidence>
<dbReference type="PANTHER" id="PTHR43394:SF1">
    <property type="entry name" value="ATP-BINDING CASSETTE SUB-FAMILY B MEMBER 10, MITOCHONDRIAL"/>
    <property type="match status" value="1"/>
</dbReference>
<sequence>MSIWRLLKIIASSHSIVSLVIVSTLLGCLTIWSNVGLMTVSAWLIAAAALQPAVSELSIAIVGVRFFGIARAVFRYMERWVTHDATFRMLTCIRVWLYKAVEPLAPAGLAGYRSGDLFTRMVADVETLKYFFLRVLYPPLVAILSLAGVVFFTLYIAAGLTGVIIALMIFFGLLGPAIISRWGGQAGKEAVAARAALNAALADTIQGMGDLAAFDRISGQMNKITALSERLASRQDKANQANVLAESAGFLGMNITMVVTVVLGIQLVRSGELPGVWLAALALAVQSAFEAVLPLPSVVYHLEESLAAARRLLEVADTQAAVTESREMAAVENLVPSIEVRNLAFSYQPQSKRVLNNVSFSLPPGRRLAIVGASGAGKSTLAGLVLKLWQYRQGEILLGGRSLNAIPAATVRDLVGYVGQDTYLFNASIGDNILLARPAAKPAELAAAVRAAELTDWLRTLPKNMDTMVGRNGLALSGGERQRIALARVLLKNSPILLLDEPTAALDAATAQKAMHNILQVMAGRTTMLITHHLAGLETMDEILVLDGGQVAERGTWDRLMAAKGIYYRMWSLQQNVLADGVSEAEFDRKT</sequence>
<name>A0A348AH05_9FIRM</name>
<dbReference type="InterPro" id="IPR003593">
    <property type="entry name" value="AAA+_ATPase"/>
</dbReference>
<dbReference type="Gene3D" id="1.20.1560.10">
    <property type="entry name" value="ABC transporter type 1, transmembrane domain"/>
    <property type="match status" value="1"/>
</dbReference>
<dbReference type="PANTHER" id="PTHR43394">
    <property type="entry name" value="ATP-DEPENDENT PERMEASE MDL1, MITOCHONDRIAL"/>
    <property type="match status" value="1"/>
</dbReference>
<feature type="domain" description="ABC transporter" evidence="10">
    <location>
        <begin position="338"/>
        <end position="573"/>
    </location>
</feature>
<dbReference type="Pfam" id="PF00664">
    <property type="entry name" value="ABC_membrane"/>
    <property type="match status" value="1"/>
</dbReference>
<dbReference type="EMBL" id="AP018449">
    <property type="protein sequence ID" value="BBB90353.1"/>
    <property type="molecule type" value="Genomic_DNA"/>
</dbReference>
<feature type="transmembrane region" description="Helical" evidence="9">
    <location>
        <begin position="162"/>
        <end position="179"/>
    </location>
</feature>
<evidence type="ECO:0000256" key="2">
    <source>
        <dbReference type="ARBA" id="ARBA00022448"/>
    </source>
</evidence>
<dbReference type="InterPro" id="IPR017871">
    <property type="entry name" value="ABC_transporter-like_CS"/>
</dbReference>
<evidence type="ECO:0000256" key="1">
    <source>
        <dbReference type="ARBA" id="ARBA00004651"/>
    </source>
</evidence>
<keyword evidence="3" id="KW-1003">Cell membrane</keyword>
<dbReference type="CDD" id="cd18585">
    <property type="entry name" value="ABC_6TM_CydC"/>
    <property type="match status" value="1"/>
</dbReference>
<dbReference type="SMART" id="SM00382">
    <property type="entry name" value="AAA"/>
    <property type="match status" value="1"/>
</dbReference>
<evidence type="ECO:0000256" key="8">
    <source>
        <dbReference type="ARBA" id="ARBA00023136"/>
    </source>
</evidence>
<evidence type="ECO:0000313" key="13">
    <source>
        <dbReference type="Proteomes" id="UP000276437"/>
    </source>
</evidence>
<dbReference type="GO" id="GO:0015421">
    <property type="term" value="F:ABC-type oligopeptide transporter activity"/>
    <property type="evidence" value="ECO:0007669"/>
    <property type="project" value="TreeGrafter"/>
</dbReference>
<proteinExistence type="predicted"/>
<keyword evidence="4 9" id="KW-0812">Transmembrane</keyword>
<dbReference type="SUPFAM" id="SSF90123">
    <property type="entry name" value="ABC transporter transmembrane region"/>
    <property type="match status" value="1"/>
</dbReference>
<dbReference type="FunFam" id="3.40.50.300:FF:000221">
    <property type="entry name" value="Multidrug ABC transporter ATP-binding protein"/>
    <property type="match status" value="1"/>
</dbReference>
<dbReference type="InterPro" id="IPR036640">
    <property type="entry name" value="ABC1_TM_sf"/>
</dbReference>
<feature type="transmembrane region" description="Helical" evidence="9">
    <location>
        <begin position="243"/>
        <end position="265"/>
    </location>
</feature>
<keyword evidence="6 12" id="KW-0067">ATP-binding</keyword>
<evidence type="ECO:0000256" key="3">
    <source>
        <dbReference type="ARBA" id="ARBA00022475"/>
    </source>
</evidence>
<keyword evidence="7 9" id="KW-1133">Transmembrane helix</keyword>
<feature type="domain" description="ABC transmembrane type-1" evidence="11">
    <location>
        <begin position="21"/>
        <end position="304"/>
    </location>
</feature>
<dbReference type="RefSeq" id="WP_126306999.1">
    <property type="nucleotide sequence ID" value="NZ_AP018449.1"/>
</dbReference>
<accession>A0A348AH05</accession>
<dbReference type="NCBIfam" id="TIGR02868">
    <property type="entry name" value="CydC"/>
    <property type="match status" value="1"/>
</dbReference>
<dbReference type="PROSITE" id="PS50893">
    <property type="entry name" value="ABC_TRANSPORTER_2"/>
    <property type="match status" value="1"/>
</dbReference>
<evidence type="ECO:0000256" key="6">
    <source>
        <dbReference type="ARBA" id="ARBA00022840"/>
    </source>
</evidence>
<protein>
    <submittedName>
        <fullName evidence="12">Putative multidrug export ATP-binding/permease protein</fullName>
        <ecNumber evidence="12">3.6.3.-</ecNumber>
    </submittedName>
</protein>
<dbReference type="InterPro" id="IPR014223">
    <property type="entry name" value="ABC_CydC/D"/>
</dbReference>
<keyword evidence="13" id="KW-1185">Reference proteome</keyword>
<keyword evidence="12" id="KW-0378">Hydrolase</keyword>
<organism evidence="12 13">
    <name type="scientific">Methylomusa anaerophila</name>
    <dbReference type="NCBI Taxonomy" id="1930071"/>
    <lineage>
        <taxon>Bacteria</taxon>
        <taxon>Bacillati</taxon>
        <taxon>Bacillota</taxon>
        <taxon>Negativicutes</taxon>
        <taxon>Selenomonadales</taxon>
        <taxon>Sporomusaceae</taxon>
        <taxon>Methylomusa</taxon>
    </lineage>
</organism>
<reference evidence="12 13" key="1">
    <citation type="journal article" date="2018" name="Int. J. Syst. Evol. Microbiol.">
        <title>Methylomusa anaerophila gen. nov., sp. nov., an anaerobic methanol-utilizing bacterium isolated from a microbial fuel cell.</title>
        <authorList>
            <person name="Amano N."/>
            <person name="Yamamuro A."/>
            <person name="Miyahara M."/>
            <person name="Kouzuma A."/>
            <person name="Abe T."/>
            <person name="Watanabe K."/>
        </authorList>
    </citation>
    <scope>NUCLEOTIDE SEQUENCE [LARGE SCALE GENOMIC DNA]</scope>
    <source>
        <strain evidence="12 13">MMFC1</strain>
    </source>
</reference>
<dbReference type="OrthoDB" id="9771903at2"/>
<dbReference type="InterPro" id="IPR011527">
    <property type="entry name" value="ABC1_TM_dom"/>
</dbReference>
<feature type="transmembrane region" description="Helical" evidence="9">
    <location>
        <begin position="44"/>
        <end position="67"/>
    </location>
</feature>
<keyword evidence="5" id="KW-0547">Nucleotide-binding</keyword>
<keyword evidence="2" id="KW-0813">Transport</keyword>
<dbReference type="InterPro" id="IPR027417">
    <property type="entry name" value="P-loop_NTPase"/>
</dbReference>
<dbReference type="Gene3D" id="3.40.50.300">
    <property type="entry name" value="P-loop containing nucleotide triphosphate hydrolases"/>
    <property type="match status" value="1"/>
</dbReference>
<evidence type="ECO:0000256" key="7">
    <source>
        <dbReference type="ARBA" id="ARBA00022989"/>
    </source>
</evidence>